<organism evidence="1 2">
    <name type="scientific">Ancylobacter vacuolatus</name>
    <dbReference type="NCBI Taxonomy" id="223389"/>
    <lineage>
        <taxon>Bacteria</taxon>
        <taxon>Pseudomonadati</taxon>
        <taxon>Pseudomonadota</taxon>
        <taxon>Alphaproteobacteria</taxon>
        <taxon>Hyphomicrobiales</taxon>
        <taxon>Xanthobacteraceae</taxon>
        <taxon>Ancylobacter</taxon>
    </lineage>
</organism>
<dbReference type="Proteomes" id="UP001238467">
    <property type="component" value="Unassembled WGS sequence"/>
</dbReference>
<dbReference type="EMBL" id="JAUSUH010000012">
    <property type="protein sequence ID" value="MDQ0349735.1"/>
    <property type="molecule type" value="Genomic_DNA"/>
</dbReference>
<accession>A0ABU0DNE0</accession>
<sequence length="73" mass="8089">MMEAAGERDRRAYNDRAGLTWIGAALARGKRLPKLKTLQIARRGAAPRPQTAEEQMAILRQWAAATTGSARKR</sequence>
<evidence type="ECO:0000313" key="2">
    <source>
        <dbReference type="Proteomes" id="UP001238467"/>
    </source>
</evidence>
<name>A0ABU0DNE0_9HYPH</name>
<reference evidence="1 2" key="1">
    <citation type="submission" date="2023-07" db="EMBL/GenBank/DDBJ databases">
        <title>Genomic Encyclopedia of Type Strains, Phase IV (KMG-IV): sequencing the most valuable type-strain genomes for metagenomic binning, comparative biology and taxonomic classification.</title>
        <authorList>
            <person name="Goeker M."/>
        </authorList>
    </citation>
    <scope>NUCLEOTIDE SEQUENCE [LARGE SCALE GENOMIC DNA]</scope>
    <source>
        <strain evidence="1 2">DSM 1277</strain>
    </source>
</reference>
<protein>
    <submittedName>
        <fullName evidence="1">Uncharacterized protein</fullName>
    </submittedName>
</protein>
<evidence type="ECO:0000313" key="1">
    <source>
        <dbReference type="EMBL" id="MDQ0349735.1"/>
    </source>
</evidence>
<comment type="caution">
    <text evidence="1">The sequence shown here is derived from an EMBL/GenBank/DDBJ whole genome shotgun (WGS) entry which is preliminary data.</text>
</comment>
<gene>
    <name evidence="1" type="ORF">J2S76_004186</name>
</gene>
<keyword evidence="2" id="KW-1185">Reference proteome</keyword>
<proteinExistence type="predicted"/>
<dbReference type="RefSeq" id="WP_307063674.1">
    <property type="nucleotide sequence ID" value="NZ_JAUSUH010000012.1"/>
</dbReference>